<dbReference type="EMBL" id="BRYA01000314">
    <property type="protein sequence ID" value="GMI46825.1"/>
    <property type="molecule type" value="Genomic_DNA"/>
</dbReference>
<dbReference type="InterPro" id="IPR036034">
    <property type="entry name" value="PDZ_sf"/>
</dbReference>
<feature type="compositionally biased region" description="Polar residues" evidence="1">
    <location>
        <begin position="48"/>
        <end position="74"/>
    </location>
</feature>
<dbReference type="OrthoDB" id="204604at2759"/>
<evidence type="ECO:0008006" key="4">
    <source>
        <dbReference type="Google" id="ProtNLM"/>
    </source>
</evidence>
<organism evidence="2 3">
    <name type="scientific">Triparma columacea</name>
    <dbReference type="NCBI Taxonomy" id="722753"/>
    <lineage>
        <taxon>Eukaryota</taxon>
        <taxon>Sar</taxon>
        <taxon>Stramenopiles</taxon>
        <taxon>Ochrophyta</taxon>
        <taxon>Bolidophyceae</taxon>
        <taxon>Parmales</taxon>
        <taxon>Triparmaceae</taxon>
        <taxon>Triparma</taxon>
    </lineage>
</organism>
<accession>A0A9W7LD88</accession>
<dbReference type="Proteomes" id="UP001165065">
    <property type="component" value="Unassembled WGS sequence"/>
</dbReference>
<evidence type="ECO:0000313" key="3">
    <source>
        <dbReference type="Proteomes" id="UP001165065"/>
    </source>
</evidence>
<feature type="compositionally biased region" description="Polar residues" evidence="1">
    <location>
        <begin position="27"/>
        <end position="41"/>
    </location>
</feature>
<feature type="region of interest" description="Disordered" evidence="1">
    <location>
        <begin position="219"/>
        <end position="267"/>
    </location>
</feature>
<feature type="compositionally biased region" description="Low complexity" evidence="1">
    <location>
        <begin position="146"/>
        <end position="174"/>
    </location>
</feature>
<gene>
    <name evidence="2" type="ORF">TrCOL_g8169</name>
</gene>
<feature type="compositionally biased region" description="Polar residues" evidence="1">
    <location>
        <begin position="1"/>
        <end position="19"/>
    </location>
</feature>
<evidence type="ECO:0000313" key="2">
    <source>
        <dbReference type="EMBL" id="GMI46825.1"/>
    </source>
</evidence>
<protein>
    <recommendedName>
        <fullName evidence="4">PDZ domain-containing protein</fullName>
    </recommendedName>
</protein>
<dbReference type="Gene3D" id="2.30.42.10">
    <property type="match status" value="1"/>
</dbReference>
<dbReference type="SUPFAM" id="SSF50729">
    <property type="entry name" value="PH domain-like"/>
    <property type="match status" value="1"/>
</dbReference>
<sequence>MSNFASFDAFGSSQQQNNDFDPFGSGPSPQTSQRKPQSQPNAFEDFSTMGQALPSQAPVPQQQRGHQAVQSQSDDFADFFNSGTAKPLNTQQQRSQPPPPQQQQPDLFSNGSFAGSFDHTSPAPAPPAFSHQTSSEFDSIFGGGTASAPSPQPTARQATAPAAPVASFDAFSSDPNPPLPRQERRETNTSFDDFFNSPPQQPSIVESKRFSVGGTFHAQDLNLSPVSDDEEDCDDEDSDDGVMEAADPSMFHPPPRGAAGPQAGASGGRKYSVLFETEKKLGMLLERHDEWVQKPGGVGKLKECTVVKLIVEHGAADVKGVSLGSRVVAVNEHDCLHRPYLETLNLVKTTPRPMKVVLQEGKLADDECISGYCLLRKSVGPIPPSSFVTWKRRYFVLGGAVANKNVLQVYKSKRDYEHVVVSLFERKPIHVKLKAYKLSPGFSISALKSVRYSEVGANVFYFTLMTPQAKFKMIKFGSDNADQMRDLHQNVTRFTGVQSSTW</sequence>
<comment type="caution">
    <text evidence="2">The sequence shown here is derived from an EMBL/GenBank/DDBJ whole genome shotgun (WGS) entry which is preliminary data.</text>
</comment>
<feature type="region of interest" description="Disordered" evidence="1">
    <location>
        <begin position="1"/>
        <end position="206"/>
    </location>
</feature>
<feature type="compositionally biased region" description="Acidic residues" evidence="1">
    <location>
        <begin position="227"/>
        <end position="242"/>
    </location>
</feature>
<proteinExistence type="predicted"/>
<name>A0A9W7LD88_9STRA</name>
<dbReference type="AlphaFoldDB" id="A0A9W7LD88"/>
<keyword evidence="3" id="KW-1185">Reference proteome</keyword>
<feature type="compositionally biased region" description="Polar residues" evidence="1">
    <location>
        <begin position="81"/>
        <end position="90"/>
    </location>
</feature>
<evidence type="ECO:0000256" key="1">
    <source>
        <dbReference type="SAM" id="MobiDB-lite"/>
    </source>
</evidence>
<dbReference type="SUPFAM" id="SSF50156">
    <property type="entry name" value="PDZ domain-like"/>
    <property type="match status" value="1"/>
</dbReference>
<reference evidence="3" key="1">
    <citation type="journal article" date="2023" name="Commun. Biol.">
        <title>Genome analysis of Parmales, the sister group of diatoms, reveals the evolutionary specialization of diatoms from phago-mixotrophs to photoautotrophs.</title>
        <authorList>
            <person name="Ban H."/>
            <person name="Sato S."/>
            <person name="Yoshikawa S."/>
            <person name="Yamada K."/>
            <person name="Nakamura Y."/>
            <person name="Ichinomiya M."/>
            <person name="Sato N."/>
            <person name="Blanc-Mathieu R."/>
            <person name="Endo H."/>
            <person name="Kuwata A."/>
            <person name="Ogata H."/>
        </authorList>
    </citation>
    <scope>NUCLEOTIDE SEQUENCE [LARGE SCALE GENOMIC DNA]</scope>
</reference>